<dbReference type="InterPro" id="IPR036265">
    <property type="entry name" value="HIT-like_sf"/>
</dbReference>
<dbReference type="PANTHER" id="PTHR46648:SF1">
    <property type="entry name" value="ADENOSINE 5'-MONOPHOSPHORAMIDASE HNT1"/>
    <property type="match status" value="1"/>
</dbReference>
<accession>A0ABP7HFD0</accession>
<dbReference type="PANTHER" id="PTHR46648">
    <property type="entry name" value="HIT FAMILY PROTEIN 1"/>
    <property type="match status" value="1"/>
</dbReference>
<organism evidence="3 4">
    <name type="scientific">Sphaerisporangium flaviroseum</name>
    <dbReference type="NCBI Taxonomy" id="509199"/>
    <lineage>
        <taxon>Bacteria</taxon>
        <taxon>Bacillati</taxon>
        <taxon>Actinomycetota</taxon>
        <taxon>Actinomycetes</taxon>
        <taxon>Streptosporangiales</taxon>
        <taxon>Streptosporangiaceae</taxon>
        <taxon>Sphaerisporangium</taxon>
    </lineage>
</organism>
<dbReference type="Proteomes" id="UP001500888">
    <property type="component" value="Unassembled WGS sequence"/>
</dbReference>
<feature type="domain" description="HIT" evidence="2">
    <location>
        <begin position="17"/>
        <end position="117"/>
    </location>
</feature>
<comment type="caution">
    <text evidence="3">The sequence shown here is derived from an EMBL/GenBank/DDBJ whole genome shotgun (WGS) entry which is preliminary data.</text>
</comment>
<evidence type="ECO:0000313" key="4">
    <source>
        <dbReference type="Proteomes" id="UP001500888"/>
    </source>
</evidence>
<dbReference type="PROSITE" id="PS51084">
    <property type="entry name" value="HIT_2"/>
    <property type="match status" value="1"/>
</dbReference>
<sequence>MAKGSGRRMTGSSEGCVFCAIIAGDTPATVIRTWPDALALRPRHPVTDGHVLVIPYAHVRDVGQDVAVSAVTMARAAELAAGLPAANVITSRGAAATQTVFHLHLHVIPRTLDDGLPLPWTLQHATRAAAEQEGSRPWGR</sequence>
<dbReference type="Gene3D" id="3.30.428.10">
    <property type="entry name" value="HIT-like"/>
    <property type="match status" value="1"/>
</dbReference>
<gene>
    <name evidence="3" type="ORF">GCM10022226_06750</name>
</gene>
<dbReference type="EMBL" id="BAAAZR010000001">
    <property type="protein sequence ID" value="GAA3790416.1"/>
    <property type="molecule type" value="Genomic_DNA"/>
</dbReference>
<dbReference type="InterPro" id="IPR001310">
    <property type="entry name" value="Histidine_triad_HIT"/>
</dbReference>
<name>A0ABP7HFD0_9ACTN</name>
<dbReference type="Pfam" id="PF01230">
    <property type="entry name" value="HIT"/>
    <property type="match status" value="1"/>
</dbReference>
<reference evidence="4" key="1">
    <citation type="journal article" date="2019" name="Int. J. Syst. Evol. Microbiol.">
        <title>The Global Catalogue of Microorganisms (GCM) 10K type strain sequencing project: providing services to taxonomists for standard genome sequencing and annotation.</title>
        <authorList>
            <consortium name="The Broad Institute Genomics Platform"/>
            <consortium name="The Broad Institute Genome Sequencing Center for Infectious Disease"/>
            <person name="Wu L."/>
            <person name="Ma J."/>
        </authorList>
    </citation>
    <scope>NUCLEOTIDE SEQUENCE [LARGE SCALE GENOMIC DNA]</scope>
    <source>
        <strain evidence="4">JCM 16908</strain>
    </source>
</reference>
<feature type="short sequence motif" description="Histidine triad motif" evidence="1">
    <location>
        <begin position="102"/>
        <end position="106"/>
    </location>
</feature>
<keyword evidence="4" id="KW-1185">Reference proteome</keyword>
<dbReference type="PRINTS" id="PR00332">
    <property type="entry name" value="HISTRIAD"/>
</dbReference>
<evidence type="ECO:0000313" key="3">
    <source>
        <dbReference type="EMBL" id="GAA3790416.1"/>
    </source>
</evidence>
<evidence type="ECO:0000256" key="1">
    <source>
        <dbReference type="PROSITE-ProRule" id="PRU00464"/>
    </source>
</evidence>
<dbReference type="SUPFAM" id="SSF54197">
    <property type="entry name" value="HIT-like"/>
    <property type="match status" value="1"/>
</dbReference>
<evidence type="ECO:0000259" key="2">
    <source>
        <dbReference type="PROSITE" id="PS51084"/>
    </source>
</evidence>
<protein>
    <submittedName>
        <fullName evidence="3">HIT family protein</fullName>
    </submittedName>
</protein>
<proteinExistence type="predicted"/>
<dbReference type="InterPro" id="IPR011146">
    <property type="entry name" value="HIT-like"/>
</dbReference>